<dbReference type="EMBL" id="GL453806">
    <property type="protein sequence ID" value="EFN75454.1"/>
    <property type="molecule type" value="Genomic_DNA"/>
</dbReference>
<comment type="catalytic activity">
    <reaction evidence="5">
        <text>a 3'-end uridylyl-uridine-RNA = a 3'-end 2',3'-cyclophospho-uridine-RNA + uridine</text>
        <dbReference type="Rhea" id="RHEA:46052"/>
        <dbReference type="Rhea" id="RHEA-COMP:17384"/>
        <dbReference type="Rhea" id="RHEA-COMP:17385"/>
        <dbReference type="ChEBI" id="CHEBI:16704"/>
        <dbReference type="ChEBI" id="CHEBI:85643"/>
        <dbReference type="ChEBI" id="CHEBI:85644"/>
    </reaction>
    <physiologicalReaction direction="left-to-right" evidence="5">
        <dbReference type="Rhea" id="RHEA:46053"/>
    </physiologicalReaction>
</comment>
<organism evidence="8">
    <name type="scientific">Harpegnathos saltator</name>
    <name type="common">Jerdon's jumping ant</name>
    <dbReference type="NCBI Taxonomy" id="610380"/>
    <lineage>
        <taxon>Eukaryota</taxon>
        <taxon>Metazoa</taxon>
        <taxon>Ecdysozoa</taxon>
        <taxon>Arthropoda</taxon>
        <taxon>Hexapoda</taxon>
        <taxon>Insecta</taxon>
        <taxon>Pterygota</taxon>
        <taxon>Neoptera</taxon>
        <taxon>Endopterygota</taxon>
        <taxon>Hymenoptera</taxon>
        <taxon>Apocrita</taxon>
        <taxon>Aculeata</taxon>
        <taxon>Formicoidea</taxon>
        <taxon>Formicidae</taxon>
        <taxon>Ponerinae</taxon>
        <taxon>Ponerini</taxon>
        <taxon>Harpegnathos</taxon>
    </lineage>
</organism>
<reference evidence="7 8" key="1">
    <citation type="journal article" date="2010" name="Science">
        <title>Genomic comparison of the ants Camponotus floridanus and Harpegnathos saltator.</title>
        <authorList>
            <person name="Bonasio R."/>
            <person name="Zhang G."/>
            <person name="Ye C."/>
            <person name="Mutti N.S."/>
            <person name="Fang X."/>
            <person name="Qin N."/>
            <person name="Donahue G."/>
            <person name="Yang P."/>
            <person name="Li Q."/>
            <person name="Li C."/>
            <person name="Zhang P."/>
            <person name="Huang Z."/>
            <person name="Berger S.L."/>
            <person name="Reinberg D."/>
            <person name="Wang J."/>
            <person name="Liebig J."/>
        </authorList>
    </citation>
    <scope>NUCLEOTIDE SEQUENCE [LARGE SCALE GENOMIC DNA]</scope>
    <source>
        <strain evidence="7 8">R22 G/1</strain>
    </source>
</reference>
<keyword evidence="2 6" id="KW-0378">Hydrolase</keyword>
<dbReference type="Pfam" id="PF09749">
    <property type="entry name" value="HVSL"/>
    <property type="match status" value="1"/>
</dbReference>
<dbReference type="Proteomes" id="UP000008237">
    <property type="component" value="Unassembled WGS sequence"/>
</dbReference>
<dbReference type="KEGG" id="hst:105191338"/>
<keyword evidence="3" id="KW-0456">Lyase</keyword>
<evidence type="ECO:0000256" key="2">
    <source>
        <dbReference type="ARBA" id="ARBA00022801"/>
    </source>
</evidence>
<evidence type="ECO:0000256" key="5">
    <source>
        <dbReference type="ARBA" id="ARBA00029300"/>
    </source>
</evidence>
<dbReference type="InterPro" id="IPR009097">
    <property type="entry name" value="Cyclic_Pdiesterase"/>
</dbReference>
<evidence type="ECO:0000256" key="3">
    <source>
        <dbReference type="ARBA" id="ARBA00023239"/>
    </source>
</evidence>
<dbReference type="OMA" id="KTVVLQY"/>
<proteinExistence type="inferred from homology"/>
<evidence type="ECO:0000256" key="4">
    <source>
        <dbReference type="ARBA" id="ARBA00023242"/>
    </source>
</evidence>
<dbReference type="PANTHER" id="PTHR13522:SF3">
    <property type="entry name" value="U6 SNRNA PHOSPHODIESTERASE 1"/>
    <property type="match status" value="1"/>
</dbReference>
<evidence type="ECO:0000313" key="8">
    <source>
        <dbReference type="Proteomes" id="UP000008237"/>
    </source>
</evidence>
<dbReference type="InterPro" id="IPR027521">
    <property type="entry name" value="Usb1"/>
</dbReference>
<dbReference type="GO" id="GO:0005634">
    <property type="term" value="C:nucleus"/>
    <property type="evidence" value="ECO:0007669"/>
    <property type="project" value="UniProtKB-SubCell"/>
</dbReference>
<dbReference type="OrthoDB" id="49151at2759"/>
<dbReference type="STRING" id="610380.E2C9A9"/>
<comment type="function">
    <text evidence="6">Phosphodiesterase responsible for the U6 snRNA 3' end processing. Acts as an exoribonuclease (RNase) responsible for trimming the poly(U) tract of the last nucleotides in the pre-U6 snRNA molecule, leading to the formation of mature U6 snRNA.</text>
</comment>
<dbReference type="GO" id="GO:0034477">
    <property type="term" value="P:U6 snRNA 3'-end processing"/>
    <property type="evidence" value="ECO:0007669"/>
    <property type="project" value="UniProtKB-UniRule"/>
</dbReference>
<dbReference type="InParanoid" id="E2C9A9"/>
<dbReference type="PANTHER" id="PTHR13522">
    <property type="entry name" value="U6 SNRNA PHOSPHODIESTERASE 1"/>
    <property type="match status" value="1"/>
</dbReference>
<keyword evidence="8" id="KW-1185">Reference proteome</keyword>
<dbReference type="AlphaFoldDB" id="E2C9A9"/>
<sequence length="257" mass="30003">MRDMAGLHLIQTYTSDSDEDRQEEEKKEDTAKIINKLALPESILSWKGVTHHEEIIDDPLNHDGRIRSFKHERGNWATLVYINYAASDCLRTWLNSVLKDLPVKGDVISKLHISLSRTLVLKYHWIESFTENLKLLCRKFSPFIVQLTDIRVYCNEEKTRTFLGIYCQNDDGTLKCLIEALDNLLAEYQLPLYYKDTSYHISFFWCLGDQRICLKKILPSLTHSLNVFLAENSEDNYLNVNEIQCKIGNKCYAFDLR</sequence>
<evidence type="ECO:0000256" key="6">
    <source>
        <dbReference type="HAMAP-Rule" id="MF_03040"/>
    </source>
</evidence>
<keyword evidence="1 6" id="KW-0540">Nuclease</keyword>
<evidence type="ECO:0000256" key="1">
    <source>
        <dbReference type="ARBA" id="ARBA00022722"/>
    </source>
</evidence>
<comment type="similarity">
    <text evidence="6">Belongs to the 2H phosphoesterase superfamily. USB1 family.</text>
</comment>
<dbReference type="PhylomeDB" id="E2C9A9"/>
<keyword evidence="4 6" id="KW-0539">Nucleus</keyword>
<dbReference type="EC" id="3.1.4.-" evidence="6"/>
<accession>E2C9A9</accession>
<feature type="active site" description="Proton donor/acceptor" evidence="6">
    <location>
        <position position="200"/>
    </location>
</feature>
<protein>
    <recommendedName>
        <fullName evidence="6">U6 snRNA phosphodiesterase</fullName>
        <ecNumber evidence="6">3.1.4.-</ecNumber>
    </recommendedName>
</protein>
<evidence type="ECO:0000313" key="7">
    <source>
        <dbReference type="EMBL" id="EFN75454.1"/>
    </source>
</evidence>
<dbReference type="FunCoup" id="E2C9A9">
    <property type="interactions" value="451"/>
</dbReference>
<comment type="subcellular location">
    <subcellularLocation>
        <location evidence="6">Nucleus</location>
    </subcellularLocation>
</comment>
<dbReference type="Gene3D" id="3.90.1140.10">
    <property type="entry name" value="Cyclic phosphodiesterase"/>
    <property type="match status" value="1"/>
</dbReference>
<dbReference type="GO" id="GO:0016829">
    <property type="term" value="F:lyase activity"/>
    <property type="evidence" value="ECO:0007669"/>
    <property type="project" value="UniProtKB-KW"/>
</dbReference>
<name>E2C9A9_HARSA</name>
<feature type="active site" description="Proton donor/acceptor" evidence="6">
    <location>
        <position position="112"/>
    </location>
</feature>
<dbReference type="SUPFAM" id="SSF55144">
    <property type="entry name" value="LigT-like"/>
    <property type="match status" value="1"/>
</dbReference>
<dbReference type="GO" id="GO:1990838">
    <property type="term" value="F:poly(U)-specific exoribonuclease activity, producing 3' uridine cyclic phosphate ends"/>
    <property type="evidence" value="ECO:0007669"/>
    <property type="project" value="UniProtKB-UniRule"/>
</dbReference>
<gene>
    <name evidence="7" type="ORF">EAI_06891</name>
</gene>
<dbReference type="HAMAP" id="MF_03040">
    <property type="entry name" value="USB1"/>
    <property type="match status" value="1"/>
</dbReference>